<comment type="caution">
    <text evidence="2">The sequence shown here is derived from an EMBL/GenBank/DDBJ whole genome shotgun (WGS) entry which is preliminary data.</text>
</comment>
<name>A0A645HN82_9ZZZZ</name>
<dbReference type="Gene3D" id="1.10.10.10">
    <property type="entry name" value="Winged helix-like DNA-binding domain superfamily/Winged helix DNA-binding domain"/>
    <property type="match status" value="1"/>
</dbReference>
<dbReference type="AlphaFoldDB" id="A0A645HN82"/>
<dbReference type="InterPro" id="IPR036388">
    <property type="entry name" value="WH-like_DNA-bd_sf"/>
</dbReference>
<evidence type="ECO:0000313" key="2">
    <source>
        <dbReference type="EMBL" id="MPN37564.1"/>
    </source>
</evidence>
<dbReference type="GO" id="GO:0003723">
    <property type="term" value="F:RNA binding"/>
    <property type="evidence" value="ECO:0007669"/>
    <property type="project" value="InterPro"/>
</dbReference>
<dbReference type="InterPro" id="IPR015191">
    <property type="entry name" value="SelB_WHD4"/>
</dbReference>
<dbReference type="GO" id="GO:0005737">
    <property type="term" value="C:cytoplasm"/>
    <property type="evidence" value="ECO:0007669"/>
    <property type="project" value="InterPro"/>
</dbReference>
<feature type="domain" description="Elongation factor SelB fourth winged-helix" evidence="1">
    <location>
        <begin position="71"/>
        <end position="117"/>
    </location>
</feature>
<protein>
    <submittedName>
        <fullName evidence="2">Selenocysteine-specific elongation factor</fullName>
    </submittedName>
</protein>
<gene>
    <name evidence="2" type="primary">selB_15</name>
    <name evidence="2" type="ORF">SDC9_185084</name>
</gene>
<dbReference type="GO" id="GO:0005525">
    <property type="term" value="F:GTP binding"/>
    <property type="evidence" value="ECO:0007669"/>
    <property type="project" value="InterPro"/>
</dbReference>
<reference evidence="2" key="1">
    <citation type="submission" date="2019-08" db="EMBL/GenBank/DDBJ databases">
        <authorList>
            <person name="Kucharzyk K."/>
            <person name="Murdoch R.W."/>
            <person name="Higgins S."/>
            <person name="Loffler F."/>
        </authorList>
    </citation>
    <scope>NUCLEOTIDE SEQUENCE</scope>
</reference>
<dbReference type="EMBL" id="VSSQ01092287">
    <property type="protein sequence ID" value="MPN37564.1"/>
    <property type="molecule type" value="Genomic_DNA"/>
</dbReference>
<dbReference type="Pfam" id="PF09107">
    <property type="entry name" value="WHD_3rd_SelB"/>
    <property type="match status" value="1"/>
</dbReference>
<dbReference type="GO" id="GO:0003746">
    <property type="term" value="F:translation elongation factor activity"/>
    <property type="evidence" value="ECO:0007669"/>
    <property type="project" value="UniProtKB-KW"/>
</dbReference>
<organism evidence="2">
    <name type="scientific">bioreactor metagenome</name>
    <dbReference type="NCBI Taxonomy" id="1076179"/>
    <lineage>
        <taxon>unclassified sequences</taxon>
        <taxon>metagenomes</taxon>
        <taxon>ecological metagenomes</taxon>
    </lineage>
</organism>
<accession>A0A645HN82</accession>
<evidence type="ECO:0000259" key="1">
    <source>
        <dbReference type="Pfam" id="PF09107"/>
    </source>
</evidence>
<keyword evidence="2" id="KW-0251">Elongation factor</keyword>
<dbReference type="SUPFAM" id="SSF46785">
    <property type="entry name" value="Winged helix' DNA-binding domain"/>
    <property type="match status" value="1"/>
</dbReference>
<proteinExistence type="predicted"/>
<dbReference type="InterPro" id="IPR036390">
    <property type="entry name" value="WH_DNA-bd_sf"/>
</dbReference>
<sequence length="122" mass="13783">MVYTKEQKKLRDELETALLDGAYAPPSLKELCPDKKCLAVIDSMEDCLVRLDQDIVIHRRHYEAALALLQEHAKAHGSIALADFRDLLGTSRKYAVALLDYFDKIGLTQRQGEVRILTGKEV</sequence>
<keyword evidence="2" id="KW-0648">Protein biosynthesis</keyword>
<dbReference type="GO" id="GO:0001514">
    <property type="term" value="P:selenocysteine incorporation"/>
    <property type="evidence" value="ECO:0007669"/>
    <property type="project" value="InterPro"/>
</dbReference>